<evidence type="ECO:0000256" key="5">
    <source>
        <dbReference type="ARBA" id="ARBA00068496"/>
    </source>
</evidence>
<evidence type="ECO:0000256" key="1">
    <source>
        <dbReference type="ARBA" id="ARBA00002508"/>
    </source>
</evidence>
<dbReference type="GO" id="GO:0101006">
    <property type="term" value="F:protein histidine phosphatase activity"/>
    <property type="evidence" value="ECO:0007669"/>
    <property type="project" value="TreeGrafter"/>
</dbReference>
<dbReference type="Pfam" id="PF05005">
    <property type="entry name" value="Ocnus"/>
    <property type="match status" value="1"/>
</dbReference>
<feature type="active site" description="Proton acceptor" evidence="6">
    <location>
        <position position="48"/>
    </location>
</feature>
<evidence type="ECO:0000256" key="4">
    <source>
        <dbReference type="ARBA" id="ARBA00022928"/>
    </source>
</evidence>
<dbReference type="InterPro" id="IPR038596">
    <property type="entry name" value="Janus_sf"/>
</dbReference>
<dbReference type="SUPFAM" id="SSF143724">
    <property type="entry name" value="PHP14-like"/>
    <property type="match status" value="1"/>
</dbReference>
<evidence type="ECO:0000256" key="2">
    <source>
        <dbReference type="ARBA" id="ARBA00010971"/>
    </source>
</evidence>
<evidence type="ECO:0000256" key="7">
    <source>
        <dbReference type="PIRSR" id="PIRSR607702-2"/>
    </source>
</evidence>
<dbReference type="Gene3D" id="3.50.20.20">
    <property type="entry name" value="Janus/Ocnus"/>
    <property type="match status" value="1"/>
</dbReference>
<name>A0A0K8RIA3_IXORI</name>
<comment type="similarity">
    <text evidence="2">Belongs to the janus family.</text>
</comment>
<keyword evidence="4" id="KW-0726">Sexual differentiation</keyword>
<organism evidence="8">
    <name type="scientific">Ixodes ricinus</name>
    <name type="common">Common tick</name>
    <name type="synonym">Acarus ricinus</name>
    <dbReference type="NCBI Taxonomy" id="34613"/>
    <lineage>
        <taxon>Eukaryota</taxon>
        <taxon>Metazoa</taxon>
        <taxon>Ecdysozoa</taxon>
        <taxon>Arthropoda</taxon>
        <taxon>Chelicerata</taxon>
        <taxon>Arachnida</taxon>
        <taxon>Acari</taxon>
        <taxon>Parasitiformes</taxon>
        <taxon>Ixodida</taxon>
        <taxon>Ixodoidea</taxon>
        <taxon>Ixodidae</taxon>
        <taxon>Ixodinae</taxon>
        <taxon>Ixodes</taxon>
    </lineage>
</organism>
<dbReference type="GO" id="GO:0007548">
    <property type="term" value="P:sex differentiation"/>
    <property type="evidence" value="ECO:0007669"/>
    <property type="project" value="UniProtKB-KW"/>
</dbReference>
<dbReference type="GO" id="GO:0030154">
    <property type="term" value="P:cell differentiation"/>
    <property type="evidence" value="ECO:0007669"/>
    <property type="project" value="UniProtKB-KW"/>
</dbReference>
<dbReference type="PANTHER" id="PTHR12258">
    <property type="entry name" value="JANUS-A/JANUS-B"/>
    <property type="match status" value="1"/>
</dbReference>
<reference evidence="8" key="1">
    <citation type="submission" date="2012-12" db="EMBL/GenBank/DDBJ databases">
        <title>Identification and characterization of a phenylalanine ammonia-lyase gene family in Isatis indigotica Fort.</title>
        <authorList>
            <person name="Liu Q."/>
            <person name="Chen J."/>
            <person name="Zhou X."/>
            <person name="Di P."/>
            <person name="Xiao Y."/>
            <person name="Xuan H."/>
            <person name="Zhang L."/>
            <person name="Chen W."/>
        </authorList>
    </citation>
    <scope>NUCLEOTIDE SEQUENCE</scope>
    <source>
        <tissue evidence="8">Salivary gland</tissue>
    </source>
</reference>
<dbReference type="GO" id="GO:0005829">
    <property type="term" value="C:cytosol"/>
    <property type="evidence" value="ECO:0007669"/>
    <property type="project" value="TreeGrafter"/>
</dbReference>
<dbReference type="PANTHER" id="PTHR12258:SF5">
    <property type="entry name" value="BCDNA.GH02250-RELATED"/>
    <property type="match status" value="1"/>
</dbReference>
<feature type="binding site" evidence="7">
    <location>
        <position position="20"/>
    </location>
    <ligand>
        <name>substrate</name>
    </ligand>
</feature>
<dbReference type="FunFam" id="3.50.20.20:FF:000002">
    <property type="entry name" value="Sex-regulated protein janus-B"/>
    <property type="match status" value="1"/>
</dbReference>
<proteinExistence type="evidence at transcript level"/>
<sequence>MSAASFESIPTVKLDNGRFKYILIKVHDKNDDSRTKLIVRGSAGAAYHSDIFDSESAKIEAIEGLELECLGGGRIIHNPDRKEIKVFGYSQGYGQADHSKTVEILKNFYPNYDSITFSNEGY</sequence>
<dbReference type="EMBL" id="GADI01002948">
    <property type="protein sequence ID" value="JAA70860.1"/>
    <property type="molecule type" value="mRNA"/>
</dbReference>
<dbReference type="InterPro" id="IPR007702">
    <property type="entry name" value="Janus"/>
</dbReference>
<evidence type="ECO:0000313" key="8">
    <source>
        <dbReference type="EMBL" id="JAA70860.1"/>
    </source>
</evidence>
<keyword evidence="3" id="KW-0221">Differentiation</keyword>
<accession>A0A0K8RIA3</accession>
<dbReference type="AlphaFoldDB" id="A0A0K8RIA3"/>
<comment type="function">
    <text evidence="1">JanA and janB regulate somatic sex differentiation.</text>
</comment>
<evidence type="ECO:0000256" key="3">
    <source>
        <dbReference type="ARBA" id="ARBA00022782"/>
    </source>
</evidence>
<protein>
    <recommendedName>
        <fullName evidence="5">Sex-regulated protein janus-B</fullName>
    </recommendedName>
</protein>
<evidence type="ECO:0000256" key="6">
    <source>
        <dbReference type="PIRSR" id="PIRSR607702-1"/>
    </source>
</evidence>